<dbReference type="STRING" id="1859457.BET10_18485"/>
<dbReference type="EMBL" id="MKJU01000030">
    <property type="protein sequence ID" value="OHU88809.1"/>
    <property type="molecule type" value="Genomic_DNA"/>
</dbReference>
<keyword evidence="3" id="KW-1185">Reference proteome</keyword>
<dbReference type="AlphaFoldDB" id="A0A1S1MR53"/>
<evidence type="ECO:0000313" key="2">
    <source>
        <dbReference type="EMBL" id="OHU88809.1"/>
    </source>
</evidence>
<keyword evidence="1" id="KW-0472">Membrane</keyword>
<dbReference type="Proteomes" id="UP000179786">
    <property type="component" value="Unassembled WGS sequence"/>
</dbReference>
<name>A0A1S1MR53_9GAMM</name>
<reference evidence="2 3" key="1">
    <citation type="submission" date="2016-09" db="EMBL/GenBank/DDBJ databases">
        <title>Pseudoalteromonas amylolytica sp. nov., isolated from the surface seawater.</title>
        <authorList>
            <person name="Wu Y.-H."/>
            <person name="Cheng H."/>
            <person name="Jin X.-B."/>
            <person name="Wang C.-S."/>
            <person name="Xu X.-W."/>
        </authorList>
    </citation>
    <scope>NUCLEOTIDE SEQUENCE [LARGE SCALE GENOMIC DNA]</scope>
    <source>
        <strain evidence="2 3">JW1</strain>
    </source>
</reference>
<keyword evidence="1" id="KW-0812">Transmembrane</keyword>
<organism evidence="2 3">
    <name type="scientific">Pseudoalteromonas amylolytica</name>
    <dbReference type="NCBI Taxonomy" id="1859457"/>
    <lineage>
        <taxon>Bacteria</taxon>
        <taxon>Pseudomonadati</taxon>
        <taxon>Pseudomonadota</taxon>
        <taxon>Gammaproteobacteria</taxon>
        <taxon>Alteromonadales</taxon>
        <taxon>Pseudoalteromonadaceae</taxon>
        <taxon>Pseudoalteromonas</taxon>
    </lineage>
</organism>
<gene>
    <name evidence="2" type="ORF">BET10_18485</name>
</gene>
<comment type="caution">
    <text evidence="2">The sequence shown here is derived from an EMBL/GenBank/DDBJ whole genome shotgun (WGS) entry which is preliminary data.</text>
</comment>
<evidence type="ECO:0000313" key="3">
    <source>
        <dbReference type="Proteomes" id="UP000179786"/>
    </source>
</evidence>
<protein>
    <submittedName>
        <fullName evidence="2">Uncharacterized protein</fullName>
    </submittedName>
</protein>
<feature type="transmembrane region" description="Helical" evidence="1">
    <location>
        <begin position="15"/>
        <end position="35"/>
    </location>
</feature>
<evidence type="ECO:0000256" key="1">
    <source>
        <dbReference type="SAM" id="Phobius"/>
    </source>
</evidence>
<accession>A0A1S1MR53</accession>
<sequence length="75" mass="8459">MEEVTEGLFRGIARFIKWLFIDMLIQSIFYGCGYATLKVVTLGTYPKPNRIHEGLCIAVGVVLWFVLIGVFAYLG</sequence>
<dbReference type="RefSeq" id="WP_070986721.1">
    <property type="nucleotide sequence ID" value="NZ_MKJU01000030.1"/>
</dbReference>
<proteinExistence type="predicted"/>
<keyword evidence="1" id="KW-1133">Transmembrane helix</keyword>
<feature type="transmembrane region" description="Helical" evidence="1">
    <location>
        <begin position="55"/>
        <end position="74"/>
    </location>
</feature>
<dbReference type="OrthoDB" id="9182734at2"/>